<evidence type="ECO:0000259" key="6">
    <source>
        <dbReference type="Pfam" id="PF07669"/>
    </source>
</evidence>
<evidence type="ECO:0000313" key="8">
    <source>
        <dbReference type="Proteomes" id="UP000196386"/>
    </source>
</evidence>
<evidence type="ECO:0000256" key="2">
    <source>
        <dbReference type="ARBA" id="ARBA00022603"/>
    </source>
</evidence>
<dbReference type="PANTHER" id="PTHR33841:SF1">
    <property type="entry name" value="DNA METHYLTRANSFERASE A"/>
    <property type="match status" value="1"/>
</dbReference>
<dbReference type="InterPro" id="IPR011639">
    <property type="entry name" value="MethylTrfase_TaqI-like_dom"/>
</dbReference>
<dbReference type="SUPFAM" id="SSF53335">
    <property type="entry name" value="S-adenosyl-L-methionine-dependent methyltransferases"/>
    <property type="match status" value="1"/>
</dbReference>
<dbReference type="AlphaFoldDB" id="A0A1Y4N458"/>
<dbReference type="InterPro" id="IPR050953">
    <property type="entry name" value="N4_N6_ade-DNA_methylase"/>
</dbReference>
<dbReference type="EC" id="2.1.1.72" evidence="1"/>
<name>A0A1Y4N458_9FIRM</name>
<dbReference type="GO" id="GO:0003676">
    <property type="term" value="F:nucleic acid binding"/>
    <property type="evidence" value="ECO:0007669"/>
    <property type="project" value="InterPro"/>
</dbReference>
<keyword evidence="3" id="KW-0808">Transferase</keyword>
<dbReference type="GO" id="GO:0032259">
    <property type="term" value="P:methylation"/>
    <property type="evidence" value="ECO:0007669"/>
    <property type="project" value="UniProtKB-KW"/>
</dbReference>
<protein>
    <recommendedName>
        <fullName evidence="1">site-specific DNA-methyltransferase (adenine-specific)</fullName>
        <ecNumber evidence="1">2.1.1.72</ecNumber>
    </recommendedName>
</protein>
<dbReference type="PRINTS" id="PR00507">
    <property type="entry name" value="N12N6MTFRASE"/>
</dbReference>
<dbReference type="GO" id="GO:0009007">
    <property type="term" value="F:site-specific DNA-methyltransferase (adenine-specific) activity"/>
    <property type="evidence" value="ECO:0007669"/>
    <property type="project" value="UniProtKB-EC"/>
</dbReference>
<proteinExistence type="predicted"/>
<evidence type="ECO:0000313" key="7">
    <source>
        <dbReference type="EMBL" id="OUP71511.1"/>
    </source>
</evidence>
<dbReference type="Proteomes" id="UP000196386">
    <property type="component" value="Unassembled WGS sequence"/>
</dbReference>
<organism evidence="7 8">
    <name type="scientific">Anaerotruncus colihominis</name>
    <dbReference type="NCBI Taxonomy" id="169435"/>
    <lineage>
        <taxon>Bacteria</taxon>
        <taxon>Bacillati</taxon>
        <taxon>Bacillota</taxon>
        <taxon>Clostridia</taxon>
        <taxon>Eubacteriales</taxon>
        <taxon>Oscillospiraceae</taxon>
        <taxon>Anaerotruncus</taxon>
    </lineage>
</organism>
<gene>
    <name evidence="7" type="ORF">B5F11_01175</name>
</gene>
<evidence type="ECO:0000256" key="5">
    <source>
        <dbReference type="ARBA" id="ARBA00047942"/>
    </source>
</evidence>
<evidence type="ECO:0000256" key="4">
    <source>
        <dbReference type="ARBA" id="ARBA00022691"/>
    </source>
</evidence>
<dbReference type="InterPro" id="IPR002052">
    <property type="entry name" value="DNA_methylase_N6_adenine_CS"/>
</dbReference>
<comment type="catalytic activity">
    <reaction evidence="5">
        <text>a 2'-deoxyadenosine in DNA + S-adenosyl-L-methionine = an N(6)-methyl-2'-deoxyadenosine in DNA + S-adenosyl-L-homocysteine + H(+)</text>
        <dbReference type="Rhea" id="RHEA:15197"/>
        <dbReference type="Rhea" id="RHEA-COMP:12418"/>
        <dbReference type="Rhea" id="RHEA-COMP:12419"/>
        <dbReference type="ChEBI" id="CHEBI:15378"/>
        <dbReference type="ChEBI" id="CHEBI:57856"/>
        <dbReference type="ChEBI" id="CHEBI:59789"/>
        <dbReference type="ChEBI" id="CHEBI:90615"/>
        <dbReference type="ChEBI" id="CHEBI:90616"/>
        <dbReference type="EC" id="2.1.1.72"/>
    </reaction>
</comment>
<dbReference type="GO" id="GO:0006304">
    <property type="term" value="P:DNA modification"/>
    <property type="evidence" value="ECO:0007669"/>
    <property type="project" value="InterPro"/>
</dbReference>
<dbReference type="InterPro" id="IPR029063">
    <property type="entry name" value="SAM-dependent_MTases_sf"/>
</dbReference>
<comment type="caution">
    <text evidence="7">The sequence shown here is derived from an EMBL/GenBank/DDBJ whole genome shotgun (WGS) entry which is preliminary data.</text>
</comment>
<accession>A0A1Y4N458</accession>
<dbReference type="PROSITE" id="PS00092">
    <property type="entry name" value="N6_MTASE"/>
    <property type="match status" value="1"/>
</dbReference>
<dbReference type="RefSeq" id="WP_087299099.1">
    <property type="nucleotide sequence ID" value="NZ_CAUFHV010000002.1"/>
</dbReference>
<dbReference type="EMBL" id="NFKP01000001">
    <property type="protein sequence ID" value="OUP71511.1"/>
    <property type="molecule type" value="Genomic_DNA"/>
</dbReference>
<keyword evidence="2 7" id="KW-0489">Methyltransferase</keyword>
<keyword evidence="4" id="KW-0949">S-adenosyl-L-methionine</keyword>
<dbReference type="PANTHER" id="PTHR33841">
    <property type="entry name" value="DNA METHYLTRANSFERASE YEEA-RELATED"/>
    <property type="match status" value="1"/>
</dbReference>
<reference evidence="8" key="1">
    <citation type="submission" date="2017-04" db="EMBL/GenBank/DDBJ databases">
        <title>Function of individual gut microbiota members based on whole genome sequencing of pure cultures obtained from chicken caecum.</title>
        <authorList>
            <person name="Medvecky M."/>
            <person name="Cejkova D."/>
            <person name="Polansky O."/>
            <person name="Karasova D."/>
            <person name="Kubasova T."/>
            <person name="Cizek A."/>
            <person name="Rychlik I."/>
        </authorList>
    </citation>
    <scope>NUCLEOTIDE SEQUENCE [LARGE SCALE GENOMIC DNA]</scope>
    <source>
        <strain evidence="8">An175</strain>
    </source>
</reference>
<sequence length="980" mass="112779">MRNSKLPIDFVISQLGYDTSSNLYLPEKYQDSTLSLHARKILSDLDPYAAYIVNDAPFIVFFDRIISDEIALKDISKHIWNAQIPVAIFCDENSVKVFNGASINMKDYTIKQVREYAISECAAESDFSFWNIADPLFWELYSSDYSDTRLNKCLLDNISYLTNELKNTYHITFATKLVLRLIFIRYLIDRGVDLAYQNFSADTIQSKAEFLRIVRDKQSLYDLFNYLKTKFNGNLFDLGDEVYCSELTANVFDLLADFLSGEIALSSGQMSLFSMYDFNIIPVELISNIYEILLGKEVQNEDNAFYTPNYLVEYILNRTVTRSLKEKAEFTVLDPACGSGIFLVNCYRKIIEEKLTKNQYCEDDALLANLLSHNIFGIDKNDEAIDVTIFSLYLTVLDYKDPKTLFGFEFPNLKGKNLFVADFFDESALQVLSDLNIRFDFIIGNPPWGSVKNGLHINYCRANGYNHMQQNNEISRSFVFRAKDFSDENTICTFILHSKLLYNQKGPAVKFRKYLLEHVRLISIIEMSSVRKLVFENAKAPAIILSFNYNQGNNLKNKFSYTSFKPNIFFRLFSLLVAEKNDVKFVSQELLYKYDWAWKTMVYGFSGDVENIIKLKESFITIKEAVRATTPPLLCGSGIQDHLGDAQDATSLLGLPLLNSDDGVDHFSINISDESAFDKPKIHRVRNRKLFDPPHCFTAKGLNCSNYKMRSVFSDKQVVCKETMYVIKGDESQVDMLFNLVGLMNSSLFAYLNLMIGSSLGIEREQRFMTEVLSFPYTFSEEIARQTKELHLLCNSDNQNYESEITTHIDKLDHLVLTAFGLANNDFVDYALTIQIPELIGSRESEAYRKVTTDDLKIYSECFIKQFSAIYSQLRKTVSIKIYPNILNCYAAVELFVSDNVSQDDYIISEYPDDKELFSRFILSAYNDKFCQMRDVVCFGERSFYILKPNYFKYWHPAISKLDLSDVIDQIMSDTGGEDE</sequence>
<evidence type="ECO:0000256" key="1">
    <source>
        <dbReference type="ARBA" id="ARBA00011900"/>
    </source>
</evidence>
<evidence type="ECO:0000256" key="3">
    <source>
        <dbReference type="ARBA" id="ARBA00022679"/>
    </source>
</evidence>
<dbReference type="Gene3D" id="3.40.50.150">
    <property type="entry name" value="Vaccinia Virus protein VP39"/>
    <property type="match status" value="1"/>
</dbReference>
<dbReference type="Pfam" id="PF07669">
    <property type="entry name" value="Eco57I"/>
    <property type="match status" value="1"/>
</dbReference>
<feature type="domain" description="Type II methyltransferase M.TaqI-like" evidence="6">
    <location>
        <begin position="373"/>
        <end position="529"/>
    </location>
</feature>